<dbReference type="SMART" id="SM00744">
    <property type="entry name" value="RINGv"/>
    <property type="match status" value="1"/>
</dbReference>
<dbReference type="PANTHER" id="PTHR46283">
    <property type="entry name" value="E3 UBIQUITIN-PROTEIN LIGASE MARCH5"/>
    <property type="match status" value="1"/>
</dbReference>
<feature type="compositionally biased region" description="Low complexity" evidence="8">
    <location>
        <begin position="257"/>
        <end position="269"/>
    </location>
</feature>
<feature type="compositionally biased region" description="Polar residues" evidence="8">
    <location>
        <begin position="1"/>
        <end position="20"/>
    </location>
</feature>
<gene>
    <name evidence="11" type="primary">ABSGL_04240.1 scaffold 5264</name>
</gene>
<feature type="region of interest" description="Disordered" evidence="8">
    <location>
        <begin position="1"/>
        <end position="24"/>
    </location>
</feature>
<evidence type="ECO:0000256" key="3">
    <source>
        <dbReference type="ARBA" id="ARBA00022723"/>
    </source>
</evidence>
<feature type="compositionally biased region" description="Polar residues" evidence="8">
    <location>
        <begin position="274"/>
        <end position="283"/>
    </location>
</feature>
<dbReference type="GO" id="GO:0008270">
    <property type="term" value="F:zinc ion binding"/>
    <property type="evidence" value="ECO:0007669"/>
    <property type="project" value="UniProtKB-KW"/>
</dbReference>
<evidence type="ECO:0000256" key="5">
    <source>
        <dbReference type="ARBA" id="ARBA00022833"/>
    </source>
</evidence>
<dbReference type="InterPro" id="IPR013083">
    <property type="entry name" value="Znf_RING/FYVE/PHD"/>
</dbReference>
<dbReference type="STRING" id="4829.A0A163JDY8"/>
<dbReference type="FunCoup" id="A0A163JDY8">
    <property type="interactions" value="12"/>
</dbReference>
<dbReference type="Proteomes" id="UP000078561">
    <property type="component" value="Unassembled WGS sequence"/>
</dbReference>
<dbReference type="Gene3D" id="3.30.40.10">
    <property type="entry name" value="Zinc/RING finger domain, C3HC4 (zinc finger)"/>
    <property type="match status" value="1"/>
</dbReference>
<evidence type="ECO:0000256" key="6">
    <source>
        <dbReference type="ARBA" id="ARBA00022989"/>
    </source>
</evidence>
<dbReference type="GO" id="GO:0016020">
    <property type="term" value="C:membrane"/>
    <property type="evidence" value="ECO:0007669"/>
    <property type="project" value="UniProtKB-SubCell"/>
</dbReference>
<feature type="region of interest" description="Disordered" evidence="8">
    <location>
        <begin position="257"/>
        <end position="287"/>
    </location>
</feature>
<reference evidence="11" key="1">
    <citation type="submission" date="2016-04" db="EMBL/GenBank/DDBJ databases">
        <authorList>
            <person name="Evans L.H."/>
            <person name="Alamgir A."/>
            <person name="Owens N."/>
            <person name="Weber N.D."/>
            <person name="Virtaneva K."/>
            <person name="Barbian K."/>
            <person name="Babar A."/>
            <person name="Rosenke K."/>
        </authorList>
    </citation>
    <scope>NUCLEOTIDE SEQUENCE [LARGE SCALE GENOMIC DNA]</scope>
    <source>
        <strain evidence="11">CBS 101.48</strain>
    </source>
</reference>
<name>A0A163JDY8_ABSGL</name>
<keyword evidence="4" id="KW-0863">Zinc-finger</keyword>
<dbReference type="InterPro" id="IPR011016">
    <property type="entry name" value="Znf_RING-CH"/>
</dbReference>
<organism evidence="11">
    <name type="scientific">Absidia glauca</name>
    <name type="common">Pin mould</name>
    <dbReference type="NCBI Taxonomy" id="4829"/>
    <lineage>
        <taxon>Eukaryota</taxon>
        <taxon>Fungi</taxon>
        <taxon>Fungi incertae sedis</taxon>
        <taxon>Mucoromycota</taxon>
        <taxon>Mucoromycotina</taxon>
        <taxon>Mucoromycetes</taxon>
        <taxon>Mucorales</taxon>
        <taxon>Cunninghamellaceae</taxon>
        <taxon>Absidia</taxon>
    </lineage>
</organism>
<feature type="transmembrane region" description="Helical" evidence="9">
    <location>
        <begin position="153"/>
        <end position="172"/>
    </location>
</feature>
<protein>
    <recommendedName>
        <fullName evidence="10">RING-CH-type domain-containing protein</fullName>
    </recommendedName>
</protein>
<sequence length="314" mass="35213">MNSNSDATSSHQVPYSSENSIKPEPTTTERRCWICFGEDEDSVGCWVKPCPCSLVSHEQCLLDWITENQKGRSPKKQVQCPQCARPYYLLEHRSVSLRCLELVQSAAKSTAPYLMVLGLGCSILVAASTYGAYTILTLFGAKEGERLLGKTQTWTWRMFLGLPSIPFALIASRSRFADGILPVAAIMLLRASAPVVVTWPPSPALIVGSLPWVRLVYFTLYAMLRNHLSYKLSIHPPSNGQQRRTRLTRLSLYRYQDQQTNNTPDQQQQESRTRPSTNRNSQDADLLYGRTSHDLNVTIMGALLWPTISGFIGK</sequence>
<evidence type="ECO:0000256" key="2">
    <source>
        <dbReference type="ARBA" id="ARBA00022692"/>
    </source>
</evidence>
<dbReference type="Pfam" id="PF12906">
    <property type="entry name" value="RINGv"/>
    <property type="match status" value="1"/>
</dbReference>
<feature type="transmembrane region" description="Helical" evidence="9">
    <location>
        <begin position="205"/>
        <end position="224"/>
    </location>
</feature>
<dbReference type="EMBL" id="LT552303">
    <property type="protein sequence ID" value="SAL98684.1"/>
    <property type="molecule type" value="Genomic_DNA"/>
</dbReference>
<accession>A0A163JDY8</accession>
<keyword evidence="3" id="KW-0479">Metal-binding</keyword>
<feature type="domain" description="RING-CH-type" evidence="10">
    <location>
        <begin position="24"/>
        <end position="90"/>
    </location>
</feature>
<comment type="subcellular location">
    <subcellularLocation>
        <location evidence="1">Membrane</location>
        <topology evidence="1">Multi-pass membrane protein</topology>
    </subcellularLocation>
</comment>
<evidence type="ECO:0000313" key="11">
    <source>
        <dbReference type="EMBL" id="SAL98684.1"/>
    </source>
</evidence>
<evidence type="ECO:0000256" key="9">
    <source>
        <dbReference type="SAM" id="Phobius"/>
    </source>
</evidence>
<evidence type="ECO:0000256" key="8">
    <source>
        <dbReference type="SAM" id="MobiDB-lite"/>
    </source>
</evidence>
<evidence type="ECO:0000256" key="1">
    <source>
        <dbReference type="ARBA" id="ARBA00004141"/>
    </source>
</evidence>
<keyword evidence="12" id="KW-1185">Reference proteome</keyword>
<dbReference type="OMA" id="HLENHNI"/>
<dbReference type="OrthoDB" id="5817083at2759"/>
<evidence type="ECO:0000256" key="4">
    <source>
        <dbReference type="ARBA" id="ARBA00022771"/>
    </source>
</evidence>
<keyword evidence="2 9" id="KW-0812">Transmembrane</keyword>
<proteinExistence type="predicted"/>
<evidence type="ECO:0000256" key="7">
    <source>
        <dbReference type="ARBA" id="ARBA00023136"/>
    </source>
</evidence>
<evidence type="ECO:0000313" key="12">
    <source>
        <dbReference type="Proteomes" id="UP000078561"/>
    </source>
</evidence>
<dbReference type="InParanoid" id="A0A163JDY8"/>
<dbReference type="PROSITE" id="PS51292">
    <property type="entry name" value="ZF_RING_CH"/>
    <property type="match status" value="1"/>
</dbReference>
<dbReference type="AlphaFoldDB" id="A0A163JDY8"/>
<keyword evidence="6 9" id="KW-1133">Transmembrane helix</keyword>
<dbReference type="SUPFAM" id="SSF57850">
    <property type="entry name" value="RING/U-box"/>
    <property type="match status" value="1"/>
</dbReference>
<keyword evidence="5" id="KW-0862">Zinc</keyword>
<feature type="transmembrane region" description="Helical" evidence="9">
    <location>
        <begin position="113"/>
        <end position="133"/>
    </location>
</feature>
<keyword evidence="7 9" id="KW-0472">Membrane</keyword>
<feature type="transmembrane region" description="Helical" evidence="9">
    <location>
        <begin position="179"/>
        <end position="199"/>
    </location>
</feature>
<evidence type="ECO:0000259" key="10">
    <source>
        <dbReference type="PROSITE" id="PS51292"/>
    </source>
</evidence>